<dbReference type="NCBIfam" id="TIGR02499">
    <property type="entry name" value="HrpE_YscL_not"/>
    <property type="match status" value="1"/>
</dbReference>
<name>B8DMT5_NITV9</name>
<keyword evidence="5" id="KW-0813">Transport</keyword>
<dbReference type="InterPro" id="IPR018035">
    <property type="entry name" value="Flagellar_FliH/T3SS_HrpE"/>
</dbReference>
<evidence type="ECO:0000256" key="9">
    <source>
        <dbReference type="ARBA" id="ARBA00023225"/>
    </source>
</evidence>
<comment type="function">
    <text evidence="1">Needed for flagellar regrowth and assembly.</text>
</comment>
<dbReference type="PANTHER" id="PTHR34982">
    <property type="entry name" value="YOP PROTEINS TRANSLOCATION PROTEIN L"/>
    <property type="match status" value="1"/>
</dbReference>
<dbReference type="PANTHER" id="PTHR34982:SF1">
    <property type="entry name" value="FLAGELLAR ASSEMBLY PROTEIN FLIH"/>
    <property type="match status" value="1"/>
</dbReference>
<sequence>MGALFRLNANAVTPAPGQRVLKAADAALLREAQDILEAARARAAELELAARQAYDRRVEEGYRDGLEQGRLEHAEKLLETIMSSVEFIEGIEATVVRVVTEAVRKVIGDLGDDERIVRIVRTALVAVRSQQRVVVRVAPADERAVTEALGAMLQSAPGSASFLDVVADPRLERGACLLESELGVVDASLETQLKALENAFHAKIR</sequence>
<protein>
    <recommendedName>
        <fullName evidence="4">Flagellar assembly protein FliH</fullName>
    </recommendedName>
    <alternativeName>
        <fullName evidence="11">Type 3 secretion system stator protein</fullName>
    </alternativeName>
</protein>
<organism evidence="14">
    <name type="scientific">Nitratidesulfovibrio vulgaris (strain DSM 19637 / Miyazaki F)</name>
    <name type="common">Desulfovibrio vulgaris</name>
    <dbReference type="NCBI Taxonomy" id="883"/>
    <lineage>
        <taxon>Bacteria</taxon>
        <taxon>Pseudomonadati</taxon>
        <taxon>Thermodesulfobacteriota</taxon>
        <taxon>Desulfovibrionia</taxon>
        <taxon>Desulfovibrionales</taxon>
        <taxon>Desulfovibrionaceae</taxon>
        <taxon>Nitratidesulfovibrio</taxon>
    </lineage>
</organism>
<evidence type="ECO:0000256" key="4">
    <source>
        <dbReference type="ARBA" id="ARBA00016507"/>
    </source>
</evidence>
<keyword evidence="7" id="KW-1005">Bacterial flagellum biogenesis</keyword>
<dbReference type="eggNOG" id="COG1317">
    <property type="taxonomic scope" value="Bacteria"/>
</dbReference>
<dbReference type="EMBL" id="CP001197">
    <property type="protein sequence ID" value="ACL09375.1"/>
    <property type="molecule type" value="Genomic_DNA"/>
</dbReference>
<evidence type="ECO:0000313" key="14">
    <source>
        <dbReference type="EMBL" id="ACL09375.1"/>
    </source>
</evidence>
<evidence type="ECO:0000256" key="2">
    <source>
        <dbReference type="ARBA" id="ARBA00004496"/>
    </source>
</evidence>
<dbReference type="NCBIfam" id="NF005392">
    <property type="entry name" value="PRK06937.1"/>
    <property type="match status" value="1"/>
</dbReference>
<evidence type="ECO:0000259" key="13">
    <source>
        <dbReference type="Pfam" id="PF02108"/>
    </source>
</evidence>
<proteinExistence type="inferred from homology"/>
<evidence type="ECO:0000256" key="7">
    <source>
        <dbReference type="ARBA" id="ARBA00022795"/>
    </source>
</evidence>
<reference evidence="14" key="1">
    <citation type="submission" date="2008-10" db="EMBL/GenBank/DDBJ databases">
        <title>Complete sequence of Desulfovibrio vulgaris str. 'Miyazaki F'.</title>
        <authorList>
            <person name="Lucas S."/>
            <person name="Copeland A."/>
            <person name="Lapidus A."/>
            <person name="Glavina del Rio T."/>
            <person name="Dalin E."/>
            <person name="Tice H."/>
            <person name="Bruce D."/>
            <person name="Goodwin L."/>
            <person name="Pitluck S."/>
            <person name="Sims D."/>
            <person name="Brettin T."/>
            <person name="Detter J.C."/>
            <person name="Han C."/>
            <person name="Larimer F."/>
            <person name="Land M."/>
            <person name="Hauser L."/>
            <person name="Kyrpides N."/>
            <person name="Mikhailova N."/>
            <person name="Hazen T.C."/>
            <person name="Richardson P."/>
        </authorList>
    </citation>
    <scope>NUCLEOTIDE SEQUENCE</scope>
    <source>
        <strain evidence="14">Miyazaki F</strain>
    </source>
</reference>
<gene>
    <name evidence="14" type="ordered locus">DvMF_2434</name>
</gene>
<comment type="similarity">
    <text evidence="10">Belongs to the SctL stator family.</text>
</comment>
<comment type="similarity">
    <text evidence="3">Belongs to the FliH family.</text>
</comment>
<dbReference type="OrthoDB" id="8221108at2"/>
<keyword evidence="12" id="KW-0175">Coiled coil</keyword>
<dbReference type="SUPFAM" id="SSF160527">
    <property type="entry name" value="V-type ATPase subunit E-like"/>
    <property type="match status" value="1"/>
</dbReference>
<dbReference type="HOGENOM" id="CLU_062625_2_1_7"/>
<evidence type="ECO:0000256" key="10">
    <source>
        <dbReference type="ARBA" id="ARBA00024335"/>
    </source>
</evidence>
<dbReference type="GO" id="GO:0005829">
    <property type="term" value="C:cytosol"/>
    <property type="evidence" value="ECO:0007669"/>
    <property type="project" value="TreeGrafter"/>
</dbReference>
<dbReference type="GO" id="GO:0044781">
    <property type="term" value="P:bacterial-type flagellum organization"/>
    <property type="evidence" value="ECO:0007669"/>
    <property type="project" value="UniProtKB-KW"/>
</dbReference>
<keyword evidence="8" id="KW-0653">Protein transport</keyword>
<evidence type="ECO:0000256" key="11">
    <source>
        <dbReference type="ARBA" id="ARBA00040494"/>
    </source>
</evidence>
<feature type="domain" description="Flagellar assembly protein FliH/Type III secretion system HrpE" evidence="13">
    <location>
        <begin position="72"/>
        <end position="195"/>
    </location>
</feature>
<dbReference type="KEGG" id="dvm:DvMF_2434"/>
<dbReference type="InterPro" id="IPR051472">
    <property type="entry name" value="T3SS_Stator/FliH"/>
</dbReference>
<evidence type="ECO:0000256" key="1">
    <source>
        <dbReference type="ARBA" id="ARBA00003041"/>
    </source>
</evidence>
<accession>B8DMT5</accession>
<comment type="subcellular location">
    <subcellularLocation>
        <location evidence="2">Cytoplasm</location>
    </subcellularLocation>
</comment>
<evidence type="ECO:0000256" key="12">
    <source>
        <dbReference type="SAM" id="Coils"/>
    </source>
</evidence>
<dbReference type="AlphaFoldDB" id="B8DMT5"/>
<evidence type="ECO:0000256" key="5">
    <source>
        <dbReference type="ARBA" id="ARBA00022448"/>
    </source>
</evidence>
<evidence type="ECO:0000256" key="6">
    <source>
        <dbReference type="ARBA" id="ARBA00022490"/>
    </source>
</evidence>
<dbReference type="Pfam" id="PF02108">
    <property type="entry name" value="FliH"/>
    <property type="match status" value="1"/>
</dbReference>
<dbReference type="InterPro" id="IPR012842">
    <property type="entry name" value="T3SS_SctL/SctL2"/>
</dbReference>
<evidence type="ECO:0000256" key="8">
    <source>
        <dbReference type="ARBA" id="ARBA00022927"/>
    </source>
</evidence>
<dbReference type="GO" id="GO:0030254">
    <property type="term" value="P:protein secretion by the type III secretion system"/>
    <property type="evidence" value="ECO:0007669"/>
    <property type="project" value="InterPro"/>
</dbReference>
<dbReference type="STRING" id="883.DvMF_2434"/>
<keyword evidence="6" id="KW-0963">Cytoplasm</keyword>
<keyword evidence="9" id="KW-1006">Bacterial flagellum protein export</keyword>
<evidence type="ECO:0000256" key="3">
    <source>
        <dbReference type="ARBA" id="ARBA00006602"/>
    </source>
</evidence>
<feature type="coiled-coil region" evidence="12">
    <location>
        <begin position="29"/>
        <end position="56"/>
    </location>
</feature>